<dbReference type="PANTHER" id="PTHR10742:SF313">
    <property type="entry name" value="AMINE OXIDASE"/>
    <property type="match status" value="1"/>
</dbReference>
<keyword evidence="3" id="KW-0472">Membrane</keyword>
<evidence type="ECO:0000256" key="1">
    <source>
        <dbReference type="ARBA" id="ARBA00001974"/>
    </source>
</evidence>
<gene>
    <name evidence="7" type="primary">LOC100378024</name>
</gene>
<reference evidence="7" key="1">
    <citation type="submission" date="2025-08" db="UniProtKB">
        <authorList>
            <consortium name="RefSeq"/>
        </authorList>
    </citation>
    <scope>IDENTIFICATION</scope>
    <source>
        <tissue evidence="7">Testes</tissue>
    </source>
</reference>
<accession>A0ABM0ME57</accession>
<dbReference type="InterPro" id="IPR002937">
    <property type="entry name" value="Amino_oxidase"/>
</dbReference>
<feature type="signal peptide" evidence="4">
    <location>
        <begin position="1"/>
        <end position="23"/>
    </location>
</feature>
<dbReference type="EC" id="1.4.3.-" evidence="3"/>
<comment type="similarity">
    <text evidence="3">Belongs to the flavin monoamine oxidase family.</text>
</comment>
<dbReference type="SUPFAM" id="SSF54373">
    <property type="entry name" value="FAD-linked reductases, C-terminal domain"/>
    <property type="match status" value="1"/>
</dbReference>
<sequence>MANVLHVPVISSLFLAILPAVFAVDVLILGAGASGIAAGKHLHDNGVTDFLILEGSNRIGGRLKEVQFGGKTVEVGANWIQPGDTSVNPLASLSESLEIAGNVSAWDSFIFRGQNGENLTDEALSEYPAFESALDYIYELAEDLIDNDKPDMSVRSALHWNPTTPVQKSIEYYDFDFEIAAIPYVTSLKATATIDGANEIFVTDQRGFSYVLRSQAETFLEANDTRLLLEKIVTKVEYDDNGVTVTCSDGSNYTAPYAIITFSIGVLQSDLVEFYPPLPDWKVEEIFQFDMALYTKIFLKFPDGIEKFWDDEEFILYASSRRGYYTIWQNLEAEGLFEAGTNLLMMTVTGDESRRVEYETDDQIKSEVMAILRQVYGNGIPDVEEIMLYRWSQDPLFRGAFTNWPVEVSRESHRRLEGNVGRLHFGGEATDPHWNGYIQAGLFSGEREARKIMKCMEGACEAFSAQIFKRGCTYQVADNYDASATVDDGSCRFTPVTGSSQSLHNYVFNQCFLCMYVCCTFLLAFLLAL</sequence>
<feature type="transmembrane region" description="Helical" evidence="3">
    <location>
        <begin position="506"/>
        <end position="528"/>
    </location>
</feature>
<protein>
    <recommendedName>
        <fullName evidence="3">Amine oxidase</fullName>
        <ecNumber evidence="3">1.4.3.-</ecNumber>
    </recommendedName>
</protein>
<dbReference type="InterPro" id="IPR050281">
    <property type="entry name" value="Flavin_monoamine_oxidase"/>
</dbReference>
<proteinExistence type="inferred from homology"/>
<dbReference type="Gene3D" id="3.90.660.10">
    <property type="match status" value="1"/>
</dbReference>
<keyword evidence="3" id="KW-0285">Flavoprotein</keyword>
<evidence type="ECO:0000313" key="7">
    <source>
        <dbReference type="RefSeq" id="XP_006818298.1"/>
    </source>
</evidence>
<keyword evidence="6" id="KW-1185">Reference proteome</keyword>
<keyword evidence="2 3" id="KW-0560">Oxidoreductase</keyword>
<dbReference type="InterPro" id="IPR001613">
    <property type="entry name" value="Flavin_amine_oxidase"/>
</dbReference>
<comment type="cofactor">
    <cofactor evidence="1 3">
        <name>FAD</name>
        <dbReference type="ChEBI" id="CHEBI:57692"/>
    </cofactor>
</comment>
<evidence type="ECO:0000259" key="5">
    <source>
        <dbReference type="Pfam" id="PF01593"/>
    </source>
</evidence>
<dbReference type="PANTHER" id="PTHR10742">
    <property type="entry name" value="FLAVIN MONOAMINE OXIDASE"/>
    <property type="match status" value="1"/>
</dbReference>
<dbReference type="RefSeq" id="XP_006818298.1">
    <property type="nucleotide sequence ID" value="XM_006818235.1"/>
</dbReference>
<evidence type="ECO:0000256" key="2">
    <source>
        <dbReference type="ARBA" id="ARBA00023002"/>
    </source>
</evidence>
<keyword evidence="4" id="KW-0732">Signal</keyword>
<feature type="chain" id="PRO_5046332176" description="Amine oxidase" evidence="4">
    <location>
        <begin position="24"/>
        <end position="529"/>
    </location>
</feature>
<dbReference type="InterPro" id="IPR036188">
    <property type="entry name" value="FAD/NAD-bd_sf"/>
</dbReference>
<name>A0ABM0ME57_SACKO</name>
<evidence type="ECO:0000256" key="3">
    <source>
        <dbReference type="RuleBase" id="RU362067"/>
    </source>
</evidence>
<dbReference type="Pfam" id="PF01593">
    <property type="entry name" value="Amino_oxidase"/>
    <property type="match status" value="1"/>
</dbReference>
<keyword evidence="3" id="KW-1133">Transmembrane helix</keyword>
<dbReference type="Gene3D" id="3.50.50.60">
    <property type="entry name" value="FAD/NAD(P)-binding domain"/>
    <property type="match status" value="1"/>
</dbReference>
<dbReference type="PRINTS" id="PR00757">
    <property type="entry name" value="AMINEOXDASEF"/>
</dbReference>
<dbReference type="Proteomes" id="UP000694865">
    <property type="component" value="Unplaced"/>
</dbReference>
<dbReference type="SUPFAM" id="SSF51905">
    <property type="entry name" value="FAD/NAD(P)-binding domain"/>
    <property type="match status" value="1"/>
</dbReference>
<keyword evidence="3" id="KW-0274">FAD</keyword>
<evidence type="ECO:0000313" key="6">
    <source>
        <dbReference type="Proteomes" id="UP000694865"/>
    </source>
</evidence>
<evidence type="ECO:0000256" key="4">
    <source>
        <dbReference type="SAM" id="SignalP"/>
    </source>
</evidence>
<keyword evidence="3" id="KW-0812">Transmembrane</keyword>
<organism evidence="6 7">
    <name type="scientific">Saccoglossus kowalevskii</name>
    <name type="common">Acorn worm</name>
    <dbReference type="NCBI Taxonomy" id="10224"/>
    <lineage>
        <taxon>Eukaryota</taxon>
        <taxon>Metazoa</taxon>
        <taxon>Hemichordata</taxon>
        <taxon>Enteropneusta</taxon>
        <taxon>Harrimaniidae</taxon>
        <taxon>Saccoglossus</taxon>
    </lineage>
</organism>
<feature type="domain" description="Amine oxidase" evidence="5">
    <location>
        <begin position="34"/>
        <end position="453"/>
    </location>
</feature>
<dbReference type="GeneID" id="100378024"/>